<protein>
    <submittedName>
        <fullName evidence="3">Phosphatase PAP2 family protein</fullName>
    </submittedName>
</protein>
<dbReference type="PANTHER" id="PTHR14969:SF13">
    <property type="entry name" value="AT30094P"/>
    <property type="match status" value="1"/>
</dbReference>
<evidence type="ECO:0000256" key="1">
    <source>
        <dbReference type="SAM" id="Phobius"/>
    </source>
</evidence>
<keyword evidence="1" id="KW-1133">Transmembrane helix</keyword>
<gene>
    <name evidence="3" type="ORF">C5O23_03600</name>
</gene>
<evidence type="ECO:0000313" key="4">
    <source>
        <dbReference type="Proteomes" id="UP000244905"/>
    </source>
</evidence>
<dbReference type="SMART" id="SM00014">
    <property type="entry name" value="acidPPc"/>
    <property type="match status" value="1"/>
</dbReference>
<dbReference type="InterPro" id="IPR000326">
    <property type="entry name" value="PAP2/HPO"/>
</dbReference>
<dbReference type="PANTHER" id="PTHR14969">
    <property type="entry name" value="SPHINGOSINE-1-PHOSPHATE PHOSPHOHYDROLASE"/>
    <property type="match status" value="1"/>
</dbReference>
<reference evidence="4" key="1">
    <citation type="submission" date="2018-02" db="EMBL/GenBank/DDBJ databases">
        <authorList>
            <person name="Clavel T."/>
            <person name="Strowig T."/>
        </authorList>
    </citation>
    <scope>NUCLEOTIDE SEQUENCE [LARGE SCALE GENOMIC DNA]</scope>
    <source>
        <strain evidence="4">DSM 103720</strain>
    </source>
</reference>
<dbReference type="SUPFAM" id="SSF48317">
    <property type="entry name" value="Acid phosphatase/Vanadium-dependent haloperoxidase"/>
    <property type="match status" value="1"/>
</dbReference>
<dbReference type="Gene3D" id="1.20.144.10">
    <property type="entry name" value="Phosphatidic acid phosphatase type 2/haloperoxidase"/>
    <property type="match status" value="1"/>
</dbReference>
<feature type="domain" description="Phosphatidic acid phosphatase type 2/haloperoxidase" evidence="2">
    <location>
        <begin position="64"/>
        <end position="183"/>
    </location>
</feature>
<keyword evidence="1" id="KW-0812">Transmembrane</keyword>
<organism evidence="3 4">
    <name type="scientific">Duncaniella muris</name>
    <dbReference type="NCBI Taxonomy" id="2094150"/>
    <lineage>
        <taxon>Bacteria</taxon>
        <taxon>Pseudomonadati</taxon>
        <taxon>Bacteroidota</taxon>
        <taxon>Bacteroidia</taxon>
        <taxon>Bacteroidales</taxon>
        <taxon>Muribaculaceae</taxon>
        <taxon>Duncaniella</taxon>
    </lineage>
</organism>
<keyword evidence="1" id="KW-0472">Membrane</keyword>
<dbReference type="Pfam" id="PF01569">
    <property type="entry name" value="PAP2"/>
    <property type="match status" value="1"/>
</dbReference>
<dbReference type="Proteomes" id="UP000244905">
    <property type="component" value="Unassembled WGS sequence"/>
</dbReference>
<dbReference type="EMBL" id="PUEC01000005">
    <property type="protein sequence ID" value="PWB03495.1"/>
    <property type="molecule type" value="Genomic_DNA"/>
</dbReference>
<evidence type="ECO:0000313" key="3">
    <source>
        <dbReference type="EMBL" id="PWB03495.1"/>
    </source>
</evidence>
<comment type="caution">
    <text evidence="3">The sequence shown here is derived from an EMBL/GenBank/DDBJ whole genome shotgun (WGS) entry which is preliminary data.</text>
</comment>
<sequence>MEYSLLDPAMWKEFEQSILFAINGAHSPVFNHIMWFVSGKATWIPFYVMLTAFIGYRFGWRKMVLVLLSIGAIIALADQTCATLIRPAFERLRPSHPDNPDSAFIQLVNGYRGGRYGFPSCHAANTVALAVFMILLTRLKWMTALMITWSAAVCYSRMYLGVHYPSDILVGGAVGAIYAVLVYRCYFIITNRWDLSSIILHRLRPAAD</sequence>
<evidence type="ECO:0000259" key="2">
    <source>
        <dbReference type="SMART" id="SM00014"/>
    </source>
</evidence>
<dbReference type="InterPro" id="IPR036938">
    <property type="entry name" value="PAP2/HPO_sf"/>
</dbReference>
<accession>A0A2V1IN93</accession>
<keyword evidence="4" id="KW-1185">Reference proteome</keyword>
<name>A0A2V1IN93_9BACT</name>
<proteinExistence type="predicted"/>
<dbReference type="AlphaFoldDB" id="A0A2V1IN93"/>
<dbReference type="CDD" id="cd03395">
    <property type="entry name" value="PAP2_like_4"/>
    <property type="match status" value="1"/>
</dbReference>
<feature type="transmembrane region" description="Helical" evidence="1">
    <location>
        <begin position="168"/>
        <end position="189"/>
    </location>
</feature>
<feature type="transmembrane region" description="Helical" evidence="1">
    <location>
        <begin position="33"/>
        <end position="56"/>
    </location>
</feature>